<name>A0A350P979_9ALTE</name>
<dbReference type="EMBL" id="DNAN01000673">
    <property type="protein sequence ID" value="HAW77846.1"/>
    <property type="molecule type" value="Genomic_DNA"/>
</dbReference>
<evidence type="ECO:0000313" key="4">
    <source>
        <dbReference type="Proteomes" id="UP000264779"/>
    </source>
</evidence>
<evidence type="ECO:0000313" key="3">
    <source>
        <dbReference type="Proteomes" id="UP000263517"/>
    </source>
</evidence>
<protein>
    <submittedName>
        <fullName evidence="1">Uncharacterized protein</fullName>
    </submittedName>
</protein>
<dbReference type="Proteomes" id="UP000264779">
    <property type="component" value="Unassembled WGS sequence"/>
</dbReference>
<dbReference type="RefSeq" id="WP_272965452.1">
    <property type="nucleotide sequence ID" value="NZ_CALBIY010000007.1"/>
</dbReference>
<sequence>MDLDNEYKGKRFRVVHCNGAMESFEKAKKHLSRQKAKSFSRGMAHQIQRLADGHKMTKENFPPEGDLPPQAGKKRFYALKRIPIRGYCWLSSKYPNTYFLSHYVYKDYQKLADKDINKVCENWVRIEENGNGR</sequence>
<proteinExistence type="predicted"/>
<evidence type="ECO:0000313" key="1">
    <source>
        <dbReference type="EMBL" id="HAW77846.1"/>
    </source>
</evidence>
<dbReference type="AlphaFoldDB" id="A0A350P979"/>
<evidence type="ECO:0000313" key="2">
    <source>
        <dbReference type="EMBL" id="HBU50483.1"/>
    </source>
</evidence>
<dbReference type="Proteomes" id="UP000263517">
    <property type="component" value="Unassembled WGS sequence"/>
</dbReference>
<organism evidence="1 3">
    <name type="scientific">Alteromonas australica</name>
    <dbReference type="NCBI Taxonomy" id="589873"/>
    <lineage>
        <taxon>Bacteria</taxon>
        <taxon>Pseudomonadati</taxon>
        <taxon>Pseudomonadota</taxon>
        <taxon>Gammaproteobacteria</taxon>
        <taxon>Alteromonadales</taxon>
        <taxon>Alteromonadaceae</taxon>
        <taxon>Alteromonas/Salinimonas group</taxon>
        <taxon>Alteromonas</taxon>
    </lineage>
</organism>
<reference evidence="3 4" key="1">
    <citation type="journal article" date="2018" name="Nat. Biotechnol.">
        <title>A standardized bacterial taxonomy based on genome phylogeny substantially revises the tree of life.</title>
        <authorList>
            <person name="Parks D.H."/>
            <person name="Chuvochina M."/>
            <person name="Waite D.W."/>
            <person name="Rinke C."/>
            <person name="Skarshewski A."/>
            <person name="Chaumeil P.A."/>
            <person name="Hugenholtz P."/>
        </authorList>
    </citation>
    <scope>NUCLEOTIDE SEQUENCE [LARGE SCALE GENOMIC DNA]</scope>
    <source>
        <strain evidence="2">UBA11621</strain>
        <strain evidence="1">UBA11978</strain>
    </source>
</reference>
<accession>A0A350P979</accession>
<comment type="caution">
    <text evidence="1">The sequence shown here is derived from an EMBL/GenBank/DDBJ whole genome shotgun (WGS) entry which is preliminary data.</text>
</comment>
<dbReference type="EMBL" id="DONK01000056">
    <property type="protein sequence ID" value="HBU50483.1"/>
    <property type="molecule type" value="Genomic_DNA"/>
</dbReference>
<gene>
    <name evidence="1" type="ORF">DCW74_19190</name>
    <name evidence="2" type="ORF">DEB45_04415</name>
</gene>